<dbReference type="CDD" id="cd23118">
    <property type="entry name" value="RING-H2_SIS3"/>
    <property type="match status" value="1"/>
</dbReference>
<comment type="pathway">
    <text evidence="2">Protein modification; protein ubiquitination.</text>
</comment>
<keyword evidence="15" id="KW-1015">Disulfide bond</keyword>
<dbReference type="InterPro" id="IPR003137">
    <property type="entry name" value="PA_domain"/>
</dbReference>
<dbReference type="FunFam" id="3.30.40.10:FF:001406">
    <property type="entry name" value="Predicted protein"/>
    <property type="match status" value="1"/>
</dbReference>
<evidence type="ECO:0000256" key="14">
    <source>
        <dbReference type="ARBA" id="ARBA00023136"/>
    </source>
</evidence>
<gene>
    <name evidence="24" type="primary">LOC112283575</name>
    <name evidence="23" type="ORF">PHYPA_008652</name>
</gene>
<dbReference type="Proteomes" id="UP000006727">
    <property type="component" value="Chromosome 6"/>
</dbReference>
<feature type="region of interest" description="Disordered" evidence="20">
    <location>
        <begin position="329"/>
        <end position="355"/>
    </location>
</feature>
<keyword evidence="8" id="KW-0479">Metal-binding</keyword>
<dbReference type="Gene3D" id="3.50.30.30">
    <property type="match status" value="1"/>
</dbReference>
<name>A0A2K1KES3_PHYPA</name>
<sequence>MPSVVGESGFLSRITNQKEVMVSLACLSLVILTLLFGHGSAAVLLFNTKNESRSFPDMEAAFTPSIPSGGVAGILHEANPLDACSPLKNLIPKGEPLPPFVLVSRGSCNFDKKVKNAQDAGFQAAIVYNSMDFVGDLVIMSGSPEGIDIYAVFVSWLTGQALLGAVGDNNTCTLVPYIEDTAWSIMVVSSISLLAISAVLSTFFFVRRHSLRHRGSRLLSREPSGMNARDVHALPTLIFKAVGGAATGEMCAICLEDYESGEKLRLLPCQHDFHVGCIDQWLLTRRRFCPICKQDASSAPVHPSATETTPLLVAPSHIFSVPATASAATQTSPVGSPTIQTIQSSPSDVSGENLC</sequence>
<organism evidence="23">
    <name type="scientific">Physcomitrium patens</name>
    <name type="common">Spreading-leaved earth moss</name>
    <name type="synonym">Physcomitrella patens</name>
    <dbReference type="NCBI Taxonomy" id="3218"/>
    <lineage>
        <taxon>Eukaryota</taxon>
        <taxon>Viridiplantae</taxon>
        <taxon>Streptophyta</taxon>
        <taxon>Embryophyta</taxon>
        <taxon>Bryophyta</taxon>
        <taxon>Bryophytina</taxon>
        <taxon>Bryopsida</taxon>
        <taxon>Funariidae</taxon>
        <taxon>Funariales</taxon>
        <taxon>Funariaceae</taxon>
        <taxon>Physcomitrium</taxon>
    </lineage>
</organism>
<dbReference type="InterPro" id="IPR051653">
    <property type="entry name" value="E3_ligase_sorting_rcpt"/>
</dbReference>
<keyword evidence="14 21" id="KW-0472">Membrane</keyword>
<dbReference type="GeneID" id="112283575"/>
<evidence type="ECO:0000313" key="25">
    <source>
        <dbReference type="Proteomes" id="UP000006727"/>
    </source>
</evidence>
<evidence type="ECO:0000256" key="8">
    <source>
        <dbReference type="ARBA" id="ARBA00022723"/>
    </source>
</evidence>
<evidence type="ECO:0000256" key="4">
    <source>
        <dbReference type="ARBA" id="ARBA00022448"/>
    </source>
</evidence>
<dbReference type="EnsemblPlants" id="Pp3c6_7790V3.1">
    <property type="protein sequence ID" value="Pp3c6_7790V3.1"/>
    <property type="gene ID" value="Pp3c6_7790"/>
</dbReference>
<dbReference type="GO" id="GO:0061630">
    <property type="term" value="F:ubiquitin protein ligase activity"/>
    <property type="evidence" value="ECO:0000318"/>
    <property type="project" value="GO_Central"/>
</dbReference>
<evidence type="ECO:0000256" key="2">
    <source>
        <dbReference type="ARBA" id="ARBA00004906"/>
    </source>
</evidence>
<evidence type="ECO:0000256" key="3">
    <source>
        <dbReference type="ARBA" id="ARBA00012483"/>
    </source>
</evidence>
<evidence type="ECO:0000256" key="15">
    <source>
        <dbReference type="ARBA" id="ARBA00023157"/>
    </source>
</evidence>
<dbReference type="FunFam" id="3.50.30.30:FF:000020">
    <property type="entry name" value="Receptor homology region transmembrane domain-and RING domain-containing protein 2"/>
    <property type="match status" value="1"/>
</dbReference>
<dbReference type="EnsemblPlants" id="Pp3c6_7790V3.3">
    <property type="protein sequence ID" value="Pp3c6_7790V3.3"/>
    <property type="gene ID" value="Pp3c6_7790"/>
</dbReference>
<evidence type="ECO:0000256" key="12">
    <source>
        <dbReference type="ARBA" id="ARBA00022927"/>
    </source>
</evidence>
<dbReference type="GO" id="GO:0015031">
    <property type="term" value="P:protein transport"/>
    <property type="evidence" value="ECO:0007669"/>
    <property type="project" value="UniProtKB-KW"/>
</dbReference>
<evidence type="ECO:0000256" key="17">
    <source>
        <dbReference type="ARBA" id="ARBA00046288"/>
    </source>
</evidence>
<dbReference type="PaxDb" id="3218-PP1S282_31V6.1"/>
<dbReference type="Gene3D" id="3.30.40.10">
    <property type="entry name" value="Zinc/RING finger domain, C3HC4 (zinc finger)"/>
    <property type="match status" value="1"/>
</dbReference>
<evidence type="ECO:0000256" key="19">
    <source>
        <dbReference type="PROSITE-ProRule" id="PRU00175"/>
    </source>
</evidence>
<dbReference type="SMR" id="A0A2K1KES3"/>
<dbReference type="OrthoDB" id="8062037at2759"/>
<protein>
    <recommendedName>
        <fullName evidence="3">RING-type E3 ubiquitin transferase</fullName>
        <ecNumber evidence="3">2.3.2.27</ecNumber>
    </recommendedName>
</protein>
<evidence type="ECO:0000256" key="11">
    <source>
        <dbReference type="ARBA" id="ARBA00022833"/>
    </source>
</evidence>
<keyword evidence="16" id="KW-0325">Glycoprotein</keyword>
<dbReference type="GO" id="GO:0006511">
    <property type="term" value="P:ubiquitin-dependent protein catabolic process"/>
    <property type="evidence" value="ECO:0000318"/>
    <property type="project" value="GO_Central"/>
</dbReference>
<evidence type="ECO:0000256" key="18">
    <source>
        <dbReference type="ARBA" id="ARBA00060484"/>
    </source>
</evidence>
<evidence type="ECO:0000259" key="22">
    <source>
        <dbReference type="PROSITE" id="PS50089"/>
    </source>
</evidence>
<evidence type="ECO:0000256" key="5">
    <source>
        <dbReference type="ARBA" id="ARBA00022554"/>
    </source>
</evidence>
<dbReference type="PANTHER" id="PTHR47168">
    <property type="entry name" value="RING ZINC FINGER DOMAIN SUPERFAMILY PROTEIN-RELATED"/>
    <property type="match status" value="1"/>
</dbReference>
<dbReference type="GO" id="GO:0032586">
    <property type="term" value="C:protein storage vacuole membrane"/>
    <property type="evidence" value="ECO:0007669"/>
    <property type="project" value="UniProtKB-SubCell"/>
</dbReference>
<dbReference type="GO" id="GO:0008270">
    <property type="term" value="F:zinc ion binding"/>
    <property type="evidence" value="ECO:0007669"/>
    <property type="project" value="UniProtKB-KW"/>
</dbReference>
<proteinExistence type="predicted"/>
<reference evidence="23 25" key="1">
    <citation type="journal article" date="2008" name="Science">
        <title>The Physcomitrella genome reveals evolutionary insights into the conquest of land by plants.</title>
        <authorList>
            <person name="Rensing S."/>
            <person name="Lang D."/>
            <person name="Zimmer A."/>
            <person name="Terry A."/>
            <person name="Salamov A."/>
            <person name="Shapiro H."/>
            <person name="Nishiyama T."/>
            <person name="Perroud P.-F."/>
            <person name="Lindquist E."/>
            <person name="Kamisugi Y."/>
            <person name="Tanahashi T."/>
            <person name="Sakakibara K."/>
            <person name="Fujita T."/>
            <person name="Oishi K."/>
            <person name="Shin-I T."/>
            <person name="Kuroki Y."/>
            <person name="Toyoda A."/>
            <person name="Suzuki Y."/>
            <person name="Hashimoto A."/>
            <person name="Yamaguchi K."/>
            <person name="Sugano A."/>
            <person name="Kohara Y."/>
            <person name="Fujiyama A."/>
            <person name="Anterola A."/>
            <person name="Aoki S."/>
            <person name="Ashton N."/>
            <person name="Barbazuk W.B."/>
            <person name="Barker E."/>
            <person name="Bennetzen J."/>
            <person name="Bezanilla M."/>
            <person name="Blankenship R."/>
            <person name="Cho S.H."/>
            <person name="Dutcher S."/>
            <person name="Estelle M."/>
            <person name="Fawcett J.A."/>
            <person name="Gundlach H."/>
            <person name="Hanada K."/>
            <person name="Heyl A."/>
            <person name="Hicks K.A."/>
            <person name="Hugh J."/>
            <person name="Lohr M."/>
            <person name="Mayer K."/>
            <person name="Melkozernov A."/>
            <person name="Murata T."/>
            <person name="Nelson D."/>
            <person name="Pils B."/>
            <person name="Prigge M."/>
            <person name="Reiss B."/>
            <person name="Renner T."/>
            <person name="Rombauts S."/>
            <person name="Rushton P."/>
            <person name="Sanderfoot A."/>
            <person name="Schween G."/>
            <person name="Shiu S.-H."/>
            <person name="Stueber K."/>
            <person name="Theodoulou F.L."/>
            <person name="Tu H."/>
            <person name="Van de Peer Y."/>
            <person name="Verrier P.J."/>
            <person name="Waters E."/>
            <person name="Wood A."/>
            <person name="Yang L."/>
            <person name="Cove D."/>
            <person name="Cuming A."/>
            <person name="Hasebe M."/>
            <person name="Lucas S."/>
            <person name="Mishler D.B."/>
            <person name="Reski R."/>
            <person name="Grigoriev I."/>
            <person name="Quatrano R.S."/>
            <person name="Boore J.L."/>
        </authorList>
    </citation>
    <scope>NUCLEOTIDE SEQUENCE [LARGE SCALE GENOMIC DNA]</scope>
    <source>
        <strain evidence="24 25">cv. Gransden 2004</strain>
    </source>
</reference>
<keyword evidence="4" id="KW-0813">Transport</keyword>
<evidence type="ECO:0000256" key="6">
    <source>
        <dbReference type="ARBA" id="ARBA00022679"/>
    </source>
</evidence>
<keyword evidence="10 19" id="KW-0863">Zinc-finger</keyword>
<evidence type="ECO:0000256" key="1">
    <source>
        <dbReference type="ARBA" id="ARBA00000900"/>
    </source>
</evidence>
<evidence type="ECO:0000256" key="16">
    <source>
        <dbReference type="ARBA" id="ARBA00023180"/>
    </source>
</evidence>
<feature type="transmembrane region" description="Helical" evidence="21">
    <location>
        <begin position="182"/>
        <end position="206"/>
    </location>
</feature>
<dbReference type="InterPro" id="IPR046450">
    <property type="entry name" value="PA_dom_sf"/>
</dbReference>
<evidence type="ECO:0000256" key="10">
    <source>
        <dbReference type="ARBA" id="ARBA00022771"/>
    </source>
</evidence>
<keyword evidence="13 21" id="KW-1133">Transmembrane helix</keyword>
<dbReference type="InterPro" id="IPR044744">
    <property type="entry name" value="ZNRF4/RNF13/RNF167_PA"/>
</dbReference>
<comment type="subcellular location">
    <subcellularLocation>
        <location evidence="17">Endomembrane system</location>
        <topology evidence="17">Single-pass type I membrane protein</topology>
    </subcellularLocation>
    <subcellularLocation>
        <location evidence="18">Protein storage vacuole membrane</location>
    </subcellularLocation>
</comment>
<dbReference type="EnsemblPlants" id="Pp3c6_7790V3.2">
    <property type="protein sequence ID" value="Pp3c6_7790V3.2"/>
    <property type="gene ID" value="Pp3c6_7790"/>
</dbReference>
<keyword evidence="25" id="KW-1185">Reference proteome</keyword>
<dbReference type="InterPro" id="IPR001841">
    <property type="entry name" value="Znf_RING"/>
</dbReference>
<evidence type="ECO:0000256" key="9">
    <source>
        <dbReference type="ARBA" id="ARBA00022729"/>
    </source>
</evidence>
<dbReference type="SMART" id="SM00744">
    <property type="entry name" value="RINGv"/>
    <property type="match status" value="1"/>
</dbReference>
<keyword evidence="5" id="KW-0926">Vacuole</keyword>
<reference evidence="24" key="3">
    <citation type="submission" date="2020-12" db="UniProtKB">
        <authorList>
            <consortium name="EnsemblPlants"/>
        </authorList>
    </citation>
    <scope>IDENTIFICATION</scope>
</reference>
<evidence type="ECO:0000256" key="13">
    <source>
        <dbReference type="ARBA" id="ARBA00022989"/>
    </source>
</evidence>
<keyword evidence="12" id="KW-0653">Protein transport</keyword>
<dbReference type="SUPFAM" id="SSF57850">
    <property type="entry name" value="RING/U-box"/>
    <property type="match status" value="1"/>
</dbReference>
<evidence type="ECO:0000256" key="21">
    <source>
        <dbReference type="SAM" id="Phobius"/>
    </source>
</evidence>
<dbReference type="EC" id="2.3.2.27" evidence="3"/>
<reference evidence="23 25" key="2">
    <citation type="journal article" date="2018" name="Plant J.">
        <title>The Physcomitrella patens chromosome-scale assembly reveals moss genome structure and evolution.</title>
        <authorList>
            <person name="Lang D."/>
            <person name="Ullrich K.K."/>
            <person name="Murat F."/>
            <person name="Fuchs J."/>
            <person name="Jenkins J."/>
            <person name="Haas F.B."/>
            <person name="Piednoel M."/>
            <person name="Gundlach H."/>
            <person name="Van Bel M."/>
            <person name="Meyberg R."/>
            <person name="Vives C."/>
            <person name="Morata J."/>
            <person name="Symeonidi A."/>
            <person name="Hiss M."/>
            <person name="Muchero W."/>
            <person name="Kamisugi Y."/>
            <person name="Saleh O."/>
            <person name="Blanc G."/>
            <person name="Decker E.L."/>
            <person name="van Gessel N."/>
            <person name="Grimwood J."/>
            <person name="Hayes R.D."/>
            <person name="Graham S.W."/>
            <person name="Gunter L.E."/>
            <person name="McDaniel S.F."/>
            <person name="Hoernstein S.N.W."/>
            <person name="Larsson A."/>
            <person name="Li F.W."/>
            <person name="Perroud P.F."/>
            <person name="Phillips J."/>
            <person name="Ranjan P."/>
            <person name="Rokshar D.S."/>
            <person name="Rothfels C.J."/>
            <person name="Schneider L."/>
            <person name="Shu S."/>
            <person name="Stevenson D.W."/>
            <person name="Thummler F."/>
            <person name="Tillich M."/>
            <person name="Villarreal Aguilar J.C."/>
            <person name="Widiez T."/>
            <person name="Wong G.K."/>
            <person name="Wymore A."/>
            <person name="Zhang Y."/>
            <person name="Zimmer A.D."/>
            <person name="Quatrano R.S."/>
            <person name="Mayer K.F.X."/>
            <person name="Goodstein D."/>
            <person name="Casacuberta J.M."/>
            <person name="Vandepoele K."/>
            <person name="Reski R."/>
            <person name="Cuming A.C."/>
            <person name="Tuskan G.A."/>
            <person name="Maumus F."/>
            <person name="Salse J."/>
            <person name="Schmutz J."/>
            <person name="Rensing S.A."/>
        </authorList>
    </citation>
    <scope>NUCLEOTIDE SEQUENCE [LARGE SCALE GENOMIC DNA]</scope>
    <source>
        <strain evidence="24 25">cv. Gransden 2004</strain>
    </source>
</reference>
<dbReference type="OMA" id="ECYLIAF"/>
<dbReference type="STRING" id="3218.A0A2K1KES3"/>
<dbReference type="Pfam" id="PF13639">
    <property type="entry name" value="zf-RING_2"/>
    <property type="match status" value="1"/>
</dbReference>
<dbReference type="Gramene" id="Pp3c6_7790V3.2">
    <property type="protein sequence ID" value="Pp3c6_7790V3.2"/>
    <property type="gene ID" value="Pp3c6_7790"/>
</dbReference>
<keyword evidence="7 21" id="KW-0812">Transmembrane</keyword>
<keyword evidence="11" id="KW-0862">Zinc</keyword>
<dbReference type="PANTHER" id="PTHR47168:SF1">
    <property type="entry name" value="OS02G0798600 PROTEIN"/>
    <property type="match status" value="1"/>
</dbReference>
<dbReference type="PROSITE" id="PS50089">
    <property type="entry name" value="ZF_RING_2"/>
    <property type="match status" value="1"/>
</dbReference>
<dbReference type="InterPro" id="IPR011016">
    <property type="entry name" value="Znf_RING-CH"/>
</dbReference>
<feature type="compositionally biased region" description="Polar residues" evidence="20">
    <location>
        <begin position="335"/>
        <end position="355"/>
    </location>
</feature>
<dbReference type="Pfam" id="PF02225">
    <property type="entry name" value="PA"/>
    <property type="match status" value="1"/>
</dbReference>
<dbReference type="InterPro" id="IPR013083">
    <property type="entry name" value="Znf_RING/FYVE/PHD"/>
</dbReference>
<accession>A0A2K1KES3</accession>
<dbReference type="GO" id="GO:0005737">
    <property type="term" value="C:cytoplasm"/>
    <property type="evidence" value="ECO:0000318"/>
    <property type="project" value="GO_Central"/>
</dbReference>
<dbReference type="SMART" id="SM00184">
    <property type="entry name" value="RING"/>
    <property type="match status" value="1"/>
</dbReference>
<comment type="catalytic activity">
    <reaction evidence="1">
        <text>S-ubiquitinyl-[E2 ubiquitin-conjugating enzyme]-L-cysteine + [acceptor protein]-L-lysine = [E2 ubiquitin-conjugating enzyme]-L-cysteine + N(6)-ubiquitinyl-[acceptor protein]-L-lysine.</text>
        <dbReference type="EC" id="2.3.2.27"/>
    </reaction>
</comment>
<dbReference type="SUPFAM" id="SSF52025">
    <property type="entry name" value="PA domain"/>
    <property type="match status" value="1"/>
</dbReference>
<evidence type="ECO:0000313" key="24">
    <source>
        <dbReference type="EnsemblPlants" id="Pp3c6_7790V3.1"/>
    </source>
</evidence>
<dbReference type="Gramene" id="Pp3c6_7790V3.3">
    <property type="protein sequence ID" value="Pp3c6_7790V3.3"/>
    <property type="gene ID" value="Pp3c6_7790"/>
</dbReference>
<evidence type="ECO:0000256" key="7">
    <source>
        <dbReference type="ARBA" id="ARBA00022692"/>
    </source>
</evidence>
<keyword evidence="6" id="KW-0808">Transferase</keyword>
<evidence type="ECO:0000313" key="23">
    <source>
        <dbReference type="EMBL" id="PNR52278.1"/>
    </source>
</evidence>
<dbReference type="AlphaFoldDB" id="A0A2K1KES3"/>
<feature type="domain" description="RING-type" evidence="22">
    <location>
        <begin position="251"/>
        <end position="293"/>
    </location>
</feature>
<feature type="transmembrane region" description="Helical" evidence="21">
    <location>
        <begin position="149"/>
        <end position="167"/>
    </location>
</feature>
<dbReference type="EMBL" id="ABEU02000006">
    <property type="protein sequence ID" value="PNR52278.1"/>
    <property type="molecule type" value="Genomic_DNA"/>
</dbReference>
<dbReference type="Gramene" id="Pp3c6_7790V3.1">
    <property type="protein sequence ID" value="Pp3c6_7790V3.1"/>
    <property type="gene ID" value="Pp3c6_7790"/>
</dbReference>
<dbReference type="RefSeq" id="XP_024378224.1">
    <property type="nucleotide sequence ID" value="XM_024522456.2"/>
</dbReference>
<dbReference type="GO" id="GO:0012505">
    <property type="term" value="C:endomembrane system"/>
    <property type="evidence" value="ECO:0007669"/>
    <property type="project" value="UniProtKB-SubCell"/>
</dbReference>
<dbReference type="CDD" id="cd02123">
    <property type="entry name" value="PA_C_RZF_like"/>
    <property type="match status" value="1"/>
</dbReference>
<feature type="transmembrane region" description="Helical" evidence="21">
    <location>
        <begin position="20"/>
        <end position="46"/>
    </location>
</feature>
<evidence type="ECO:0000256" key="20">
    <source>
        <dbReference type="SAM" id="MobiDB-lite"/>
    </source>
</evidence>
<keyword evidence="9" id="KW-0732">Signal</keyword>